<evidence type="ECO:0000313" key="2">
    <source>
        <dbReference type="EMBL" id="CAA9549732.1"/>
    </source>
</evidence>
<gene>
    <name evidence="2" type="ORF">AVDCRST_MAG87-767</name>
</gene>
<evidence type="ECO:0000256" key="1">
    <source>
        <dbReference type="SAM" id="MobiDB-lite"/>
    </source>
</evidence>
<feature type="non-terminal residue" evidence="2">
    <location>
        <position position="1"/>
    </location>
</feature>
<feature type="region of interest" description="Disordered" evidence="1">
    <location>
        <begin position="1"/>
        <end position="68"/>
    </location>
</feature>
<accession>A0A6J4UG62</accession>
<feature type="non-terminal residue" evidence="2">
    <location>
        <position position="68"/>
    </location>
</feature>
<protein>
    <submittedName>
        <fullName evidence="2">Uncharacterized protein</fullName>
    </submittedName>
</protein>
<dbReference type="AlphaFoldDB" id="A0A6J4UG62"/>
<feature type="compositionally biased region" description="Low complexity" evidence="1">
    <location>
        <begin position="52"/>
        <end position="61"/>
    </location>
</feature>
<name>A0A6J4UG62_9BACT</name>
<sequence>GGEMPQRSSGHHHSERSGHGLSCFSGILGQAPADARRLQSARTSTTVEDRLPGVPDRVGVRPPLPPVM</sequence>
<organism evidence="2">
    <name type="scientific">uncultured Thermomicrobiales bacterium</name>
    <dbReference type="NCBI Taxonomy" id="1645740"/>
    <lineage>
        <taxon>Bacteria</taxon>
        <taxon>Pseudomonadati</taxon>
        <taxon>Thermomicrobiota</taxon>
        <taxon>Thermomicrobia</taxon>
        <taxon>Thermomicrobiales</taxon>
        <taxon>environmental samples</taxon>
    </lineage>
</organism>
<dbReference type="EMBL" id="CADCWJ010000186">
    <property type="protein sequence ID" value="CAA9549732.1"/>
    <property type="molecule type" value="Genomic_DNA"/>
</dbReference>
<proteinExistence type="predicted"/>
<reference evidence="2" key="1">
    <citation type="submission" date="2020-02" db="EMBL/GenBank/DDBJ databases">
        <authorList>
            <person name="Meier V. D."/>
        </authorList>
    </citation>
    <scope>NUCLEOTIDE SEQUENCE</scope>
    <source>
        <strain evidence="2">AVDCRST_MAG87</strain>
    </source>
</reference>